<organism evidence="2 3">
    <name type="scientific">Halomonas shengliensis</name>
    <dbReference type="NCBI Taxonomy" id="419597"/>
    <lineage>
        <taxon>Bacteria</taxon>
        <taxon>Pseudomonadati</taxon>
        <taxon>Pseudomonadota</taxon>
        <taxon>Gammaproteobacteria</taxon>
        <taxon>Oceanospirillales</taxon>
        <taxon>Halomonadaceae</taxon>
        <taxon>Halomonas</taxon>
    </lineage>
</organism>
<evidence type="ECO:0000313" key="2">
    <source>
        <dbReference type="EMBL" id="SDO56968.1"/>
    </source>
</evidence>
<reference evidence="3" key="1">
    <citation type="submission" date="2016-10" db="EMBL/GenBank/DDBJ databases">
        <authorList>
            <person name="Varghese N."/>
            <person name="Submissions S."/>
        </authorList>
    </citation>
    <scope>NUCLEOTIDE SEQUENCE [LARGE SCALE GENOMIC DNA]</scope>
    <source>
        <strain evidence="3">CGMCC 1.6444</strain>
    </source>
</reference>
<dbReference type="CDD" id="cd07043">
    <property type="entry name" value="STAS_anti-anti-sigma_factors"/>
    <property type="match status" value="1"/>
</dbReference>
<dbReference type="InterPro" id="IPR002645">
    <property type="entry name" value="STAS_dom"/>
</dbReference>
<keyword evidence="3" id="KW-1185">Reference proteome</keyword>
<dbReference type="STRING" id="419597.SAMN04487957_10838"/>
<dbReference type="InterPro" id="IPR058548">
    <property type="entry name" value="MlaB-like_STAS"/>
</dbReference>
<gene>
    <name evidence="2" type="ORF">SAMN04487957_10838</name>
</gene>
<dbReference type="Pfam" id="PF13466">
    <property type="entry name" value="STAS_2"/>
    <property type="match status" value="1"/>
</dbReference>
<sequence>MSDLLALEGLRLEADDARLVVVGEVGFEHAAALAEAGSRWLAGRAAGEGVGFDLTGVAGVSSAALSVLLEWARATRRAGLTLERVRLSSPLQRLTELAGLDRLLPVVPGDA</sequence>
<evidence type="ECO:0000259" key="1">
    <source>
        <dbReference type="PROSITE" id="PS50801"/>
    </source>
</evidence>
<evidence type="ECO:0000313" key="3">
    <source>
        <dbReference type="Proteomes" id="UP000199075"/>
    </source>
</evidence>
<dbReference type="RefSeq" id="WP_089679756.1">
    <property type="nucleotide sequence ID" value="NZ_FNIV01000008.1"/>
</dbReference>
<name>A0A1H0KM16_9GAMM</name>
<feature type="domain" description="STAS" evidence="1">
    <location>
        <begin position="19"/>
        <end position="111"/>
    </location>
</feature>
<protein>
    <submittedName>
        <fullName evidence="2">Phospholipid transport system transporter-binding protein</fullName>
    </submittedName>
</protein>
<proteinExistence type="predicted"/>
<dbReference type="PROSITE" id="PS50801">
    <property type="entry name" value="STAS"/>
    <property type="match status" value="1"/>
</dbReference>
<dbReference type="AlphaFoldDB" id="A0A1H0KM16"/>
<dbReference type="EMBL" id="FNIV01000008">
    <property type="protein sequence ID" value="SDO56968.1"/>
    <property type="molecule type" value="Genomic_DNA"/>
</dbReference>
<dbReference type="Gene3D" id="3.30.750.24">
    <property type="entry name" value="STAS domain"/>
    <property type="match status" value="1"/>
</dbReference>
<accession>A0A1H0KM16</accession>
<dbReference type="InterPro" id="IPR036513">
    <property type="entry name" value="STAS_dom_sf"/>
</dbReference>
<dbReference type="OrthoDB" id="6174465at2"/>
<dbReference type="SUPFAM" id="SSF52091">
    <property type="entry name" value="SpoIIaa-like"/>
    <property type="match status" value="1"/>
</dbReference>
<dbReference type="Proteomes" id="UP000199075">
    <property type="component" value="Unassembled WGS sequence"/>
</dbReference>